<feature type="compositionally biased region" description="Basic and acidic residues" evidence="1">
    <location>
        <begin position="803"/>
        <end position="812"/>
    </location>
</feature>
<feature type="region of interest" description="Disordered" evidence="1">
    <location>
        <begin position="538"/>
        <end position="620"/>
    </location>
</feature>
<evidence type="ECO:0000313" key="2">
    <source>
        <dbReference type="EMBL" id="KAJ3584619.1"/>
    </source>
</evidence>
<feature type="compositionally biased region" description="Basic and acidic residues" evidence="1">
    <location>
        <begin position="935"/>
        <end position="954"/>
    </location>
</feature>
<evidence type="ECO:0008006" key="4">
    <source>
        <dbReference type="Google" id="ProtNLM"/>
    </source>
</evidence>
<dbReference type="PANTHER" id="PTHR46589">
    <property type="entry name" value="APOPTOTIC CHROMATIN CONDENSATION INDUCER IN THE NUCLEUS"/>
    <property type="match status" value="1"/>
</dbReference>
<feature type="region of interest" description="Disordered" evidence="1">
    <location>
        <begin position="873"/>
        <end position="992"/>
    </location>
</feature>
<comment type="caution">
    <text evidence="2">The sequence shown here is derived from an EMBL/GenBank/DDBJ whole genome shotgun (WGS) entry which is preliminary data.</text>
</comment>
<feature type="compositionally biased region" description="Basic and acidic residues" evidence="1">
    <location>
        <begin position="714"/>
        <end position="731"/>
    </location>
</feature>
<feature type="compositionally biased region" description="Basic and acidic residues" evidence="1">
    <location>
        <begin position="765"/>
        <end position="794"/>
    </location>
</feature>
<dbReference type="SUPFAM" id="SSF54928">
    <property type="entry name" value="RNA-binding domain, RBD"/>
    <property type="match status" value="1"/>
</dbReference>
<reference evidence="2" key="1">
    <citation type="submission" date="2022-07" db="EMBL/GenBank/DDBJ databases">
        <title>Chromosome-level genome of Muraenolepis orangiensis.</title>
        <authorList>
            <person name="Kim J."/>
        </authorList>
    </citation>
    <scope>NUCLEOTIDE SEQUENCE</scope>
    <source>
        <strain evidence="2">KU_S4_2022</strain>
        <tissue evidence="2">Muscle</tissue>
    </source>
</reference>
<protein>
    <recommendedName>
        <fullName evidence="4">Apoptotic chromatin condensation inducer in the nucleus</fullName>
    </recommendedName>
</protein>
<proteinExistence type="predicted"/>
<feature type="compositionally biased region" description="Basic residues" evidence="1">
    <location>
        <begin position="547"/>
        <end position="558"/>
    </location>
</feature>
<feature type="region of interest" description="Disordered" evidence="1">
    <location>
        <begin position="19"/>
        <end position="515"/>
    </location>
</feature>
<feature type="compositionally biased region" description="Basic and acidic residues" evidence="1">
    <location>
        <begin position="118"/>
        <end position="129"/>
    </location>
</feature>
<feature type="compositionally biased region" description="Acidic residues" evidence="1">
    <location>
        <begin position="31"/>
        <end position="43"/>
    </location>
</feature>
<feature type="compositionally biased region" description="Gly residues" evidence="1">
    <location>
        <begin position="911"/>
        <end position="931"/>
    </location>
</feature>
<dbReference type="OrthoDB" id="5348404at2759"/>
<dbReference type="Proteomes" id="UP001148018">
    <property type="component" value="Unassembled WGS sequence"/>
</dbReference>
<dbReference type="InterPro" id="IPR035979">
    <property type="entry name" value="RBD_domain_sf"/>
</dbReference>
<feature type="compositionally biased region" description="Basic residues" evidence="1">
    <location>
        <begin position="979"/>
        <end position="992"/>
    </location>
</feature>
<dbReference type="InterPro" id="IPR032552">
    <property type="entry name" value="RSB_motif"/>
</dbReference>
<feature type="compositionally biased region" description="Basic and acidic residues" evidence="1">
    <location>
        <begin position="292"/>
        <end position="341"/>
    </location>
</feature>
<feature type="compositionally biased region" description="Gly residues" evidence="1">
    <location>
        <begin position="955"/>
        <end position="978"/>
    </location>
</feature>
<feature type="compositionally biased region" description="Low complexity" evidence="1">
    <location>
        <begin position="176"/>
        <end position="203"/>
    </location>
</feature>
<keyword evidence="3" id="KW-1185">Reference proteome</keyword>
<gene>
    <name evidence="2" type="ORF">NHX12_015114</name>
</gene>
<feature type="compositionally biased region" description="Low complexity" evidence="1">
    <location>
        <begin position="434"/>
        <end position="452"/>
    </location>
</feature>
<dbReference type="EMBL" id="JANIIK010000119">
    <property type="protein sequence ID" value="KAJ3584619.1"/>
    <property type="molecule type" value="Genomic_DNA"/>
</dbReference>
<feature type="compositionally biased region" description="Basic residues" evidence="1">
    <location>
        <begin position="813"/>
        <end position="824"/>
    </location>
</feature>
<name>A0A9Q0I3K4_9TELE</name>
<dbReference type="GO" id="GO:0061574">
    <property type="term" value="C:ASAP complex"/>
    <property type="evidence" value="ECO:0007669"/>
    <property type="project" value="TreeGrafter"/>
</dbReference>
<dbReference type="InterPro" id="IPR052793">
    <property type="entry name" value="EJC-associated_protein"/>
</dbReference>
<feature type="compositionally biased region" description="Pro residues" evidence="1">
    <location>
        <begin position="230"/>
        <end position="253"/>
    </location>
</feature>
<dbReference type="GO" id="GO:0008380">
    <property type="term" value="P:RNA splicing"/>
    <property type="evidence" value="ECO:0007669"/>
    <property type="project" value="TreeGrafter"/>
</dbReference>
<evidence type="ECO:0000256" key="1">
    <source>
        <dbReference type="SAM" id="MobiDB-lite"/>
    </source>
</evidence>
<accession>A0A9Q0I3K4</accession>
<feature type="compositionally biased region" description="Polar residues" evidence="1">
    <location>
        <begin position="501"/>
        <end position="515"/>
    </location>
</feature>
<feature type="compositionally biased region" description="Polar residues" evidence="1">
    <location>
        <begin position="580"/>
        <end position="604"/>
    </location>
</feature>
<feature type="compositionally biased region" description="Acidic residues" evidence="1">
    <location>
        <begin position="147"/>
        <end position="169"/>
    </location>
</feature>
<feature type="compositionally biased region" description="Basic and acidic residues" evidence="1">
    <location>
        <begin position="825"/>
        <end position="841"/>
    </location>
</feature>
<sequence length="992" mass="106563">MSQNSFIKQYLATQQELMRQKLEKEAQQASETDESSSAEEAEEHSDRNDDSSFTPDKQRYSVAPQPVTALRPEPEGCVGPQEAPEAPGARPQWSSRPQPGPSPSPSRAVASLTVRVVGEPDRRGPHKEGVAPSEPGSARNVLHLNSDEDDSDDDDDDSEGSSDEEEESWEQGGSGPAPAQLRPQQLQQQACTSAAPAAAPAAPRSRRKLQPPQHIPPPRAHPAPMQLRHPTPPPSPPPELSFPLPDTPNSPEPPRPRGAGPLARLAHKIDAERGQPAAGEPEAVDMPTEGGRGTEKAGEGNKRPQKKEEEEKMEVEATRPAEKEEQKTPPKQQGEAKESQRHLPPWKRGRVPAGAMPATAKRPASTEAALTARDSGSDSSSREKPRPAKLTKCKQTTTARLLAGSEPGDMLSEANKSGEVSESSEAPAKEAEPDAQSSAAAAQEPASEAKPANGNGSLEEISLTSNKTAPPSGADGAAGESETTGGGATAAGRKRRWGSSAAVTTKKPSISITTDSLKSLIPDIKMSQEVAVDLHPDDLQLSDARSHRSSQGRRRSSARGRDTPLVELSPGRQEAEAQKVTPSDSVVRRSISQQKSGMSVTIDDTATAPGARHTSPPRGKLSGIVHVSNLVRPFTLGQLKELLGRTGTMLEEGFWIDKIKSHCYVTYATTEEAQATRSALHALKWPPSNPKVLSVDFSQQDELDFHRGTLKPQRTPEKGGRERGAPRDQWAERGPMGGAMRDPWAEHGGGGPPGGGGGGAAVRDQWAEREREMQRREQARCEREWDRDKIRDFGHPGGEGEEEVQRSREREREHRRRDRAKSKERKSDKKDEPPAKLLDDLFLKTKAAPCIYWLPLNEEQVAQKALVLVERQKEREKKRKEQEEEDDKRKAEERKERQKAKEAKEAKEAAGAGGGGGGSGSGGGGGGGGGSRELSGPRRGADGAREADRKRDGFRPGGPSRGAMGGGGGGGGGSGGGPRRSRSRSNPRARRR</sequence>
<dbReference type="CDD" id="cd12432">
    <property type="entry name" value="RRM_ACINU"/>
    <property type="match status" value="1"/>
</dbReference>
<feature type="compositionally biased region" description="Gly residues" evidence="1">
    <location>
        <begin position="747"/>
        <end position="760"/>
    </location>
</feature>
<feature type="compositionally biased region" description="Basic and acidic residues" evidence="1">
    <location>
        <begin position="873"/>
        <end position="908"/>
    </location>
</feature>
<feature type="compositionally biased region" description="Low complexity" evidence="1">
    <location>
        <begin position="468"/>
        <end position="483"/>
    </location>
</feature>
<dbReference type="InterPro" id="IPR034257">
    <property type="entry name" value="Acinus_RRM"/>
</dbReference>
<evidence type="ECO:0000313" key="3">
    <source>
        <dbReference type="Proteomes" id="UP001148018"/>
    </source>
</evidence>
<dbReference type="Pfam" id="PF16294">
    <property type="entry name" value="RSB_motif"/>
    <property type="match status" value="1"/>
</dbReference>
<dbReference type="PANTHER" id="PTHR46589:SF1">
    <property type="entry name" value="APOPTOTIC CHROMATIN CONDENSATION INDUCER IN THE NUCLEUS"/>
    <property type="match status" value="1"/>
</dbReference>
<feature type="region of interest" description="Disordered" evidence="1">
    <location>
        <begin position="703"/>
        <end position="841"/>
    </location>
</feature>
<dbReference type="GO" id="GO:0003723">
    <property type="term" value="F:RNA binding"/>
    <property type="evidence" value="ECO:0007669"/>
    <property type="project" value="TreeGrafter"/>
</dbReference>
<organism evidence="2 3">
    <name type="scientific">Muraenolepis orangiensis</name>
    <name type="common">Patagonian moray cod</name>
    <dbReference type="NCBI Taxonomy" id="630683"/>
    <lineage>
        <taxon>Eukaryota</taxon>
        <taxon>Metazoa</taxon>
        <taxon>Chordata</taxon>
        <taxon>Craniata</taxon>
        <taxon>Vertebrata</taxon>
        <taxon>Euteleostomi</taxon>
        <taxon>Actinopterygii</taxon>
        <taxon>Neopterygii</taxon>
        <taxon>Teleostei</taxon>
        <taxon>Neoteleostei</taxon>
        <taxon>Acanthomorphata</taxon>
        <taxon>Zeiogadaria</taxon>
        <taxon>Gadariae</taxon>
        <taxon>Gadiformes</taxon>
        <taxon>Muraenolepidoidei</taxon>
        <taxon>Muraenolepididae</taxon>
        <taxon>Muraenolepis</taxon>
    </lineage>
</organism>
<dbReference type="GO" id="GO:0071011">
    <property type="term" value="C:precatalytic spliceosome"/>
    <property type="evidence" value="ECO:0007669"/>
    <property type="project" value="TreeGrafter"/>
</dbReference>
<dbReference type="AlphaFoldDB" id="A0A9Q0I3K4"/>